<dbReference type="PANTHER" id="PTHR21043:SF0">
    <property type="entry name" value="MITOCHONDRIAL ASSEMBLY OF RIBOSOMAL LARGE SUBUNIT PROTEIN 1"/>
    <property type="match status" value="1"/>
</dbReference>
<evidence type="ECO:0000313" key="6">
    <source>
        <dbReference type="Proteomes" id="UP000243459"/>
    </source>
</evidence>
<evidence type="ECO:0000256" key="1">
    <source>
        <dbReference type="ARBA" id="ARBA00004173"/>
    </source>
</evidence>
<feature type="region of interest" description="Disordered" evidence="4">
    <location>
        <begin position="157"/>
        <end position="186"/>
    </location>
</feature>
<evidence type="ECO:0000256" key="2">
    <source>
        <dbReference type="ARBA" id="ARBA00010574"/>
    </source>
</evidence>
<feature type="compositionally biased region" description="Basic residues" evidence="4">
    <location>
        <begin position="169"/>
        <end position="180"/>
    </location>
</feature>
<dbReference type="InterPro" id="IPR004394">
    <property type="entry name" value="Iojap/RsfS/C7orf30"/>
</dbReference>
<evidence type="ECO:0000256" key="4">
    <source>
        <dbReference type="SAM" id="MobiDB-lite"/>
    </source>
</evidence>
<name>A0A5P1E5R3_ASPOF</name>
<proteinExistence type="inferred from homology"/>
<dbReference type="GO" id="GO:0043023">
    <property type="term" value="F:ribosomal large subunit binding"/>
    <property type="evidence" value="ECO:0007669"/>
    <property type="project" value="TreeGrafter"/>
</dbReference>
<dbReference type="OMA" id="KTRRRDH"/>
<dbReference type="GO" id="GO:0005739">
    <property type="term" value="C:mitochondrion"/>
    <property type="evidence" value="ECO:0007669"/>
    <property type="project" value="UniProtKB-SubCell"/>
</dbReference>
<dbReference type="Gramene" id="ONK57971">
    <property type="protein sequence ID" value="ONK57971"/>
    <property type="gene ID" value="A4U43_C09F6310"/>
</dbReference>
<dbReference type="AlphaFoldDB" id="A0A5P1E5R3"/>
<accession>A0A5P1E5R3</accession>
<dbReference type="NCBIfam" id="TIGR00090">
    <property type="entry name" value="rsfS_iojap_ybeB"/>
    <property type="match status" value="1"/>
</dbReference>
<dbReference type="EMBL" id="CM007389">
    <property type="protein sequence ID" value="ONK57971.1"/>
    <property type="molecule type" value="Genomic_DNA"/>
</dbReference>
<dbReference type="Proteomes" id="UP000243459">
    <property type="component" value="Chromosome 9"/>
</dbReference>
<dbReference type="Gene3D" id="3.30.460.10">
    <property type="entry name" value="Beta Polymerase, domain 2"/>
    <property type="match status" value="1"/>
</dbReference>
<dbReference type="Pfam" id="PF02410">
    <property type="entry name" value="RsfS"/>
    <property type="match status" value="1"/>
</dbReference>
<sequence length="186" mass="20907">MFSALRSRARSSISIALCRHSPLNNQTLGFPLPAFFSSSSKNLGFLNIEEVQKILDDVKADDVKVIPMKDDCDWTDFMVIATGRSTWHVKNIAQALIYKVKQKQVGSDRKLLPSVEGQESGNWIVVDSGTVIIHALDEKARAYYNLENLWMKEKSPKLPSQDVENAIVKTRRKNNSKKPMKSAAKS</sequence>
<dbReference type="PANTHER" id="PTHR21043">
    <property type="entry name" value="IOJAP SUPERFAMILY ORTHOLOG"/>
    <property type="match status" value="1"/>
</dbReference>
<keyword evidence="6" id="KW-1185">Reference proteome</keyword>
<reference evidence="6" key="1">
    <citation type="journal article" date="2017" name="Nat. Commun.">
        <title>The asparagus genome sheds light on the origin and evolution of a young Y chromosome.</title>
        <authorList>
            <person name="Harkess A."/>
            <person name="Zhou J."/>
            <person name="Xu C."/>
            <person name="Bowers J.E."/>
            <person name="Van der Hulst R."/>
            <person name="Ayyampalayam S."/>
            <person name="Mercati F."/>
            <person name="Riccardi P."/>
            <person name="McKain M.R."/>
            <person name="Kakrana A."/>
            <person name="Tang H."/>
            <person name="Ray J."/>
            <person name="Groenendijk J."/>
            <person name="Arikit S."/>
            <person name="Mathioni S.M."/>
            <person name="Nakano M."/>
            <person name="Shan H."/>
            <person name="Telgmann-Rauber A."/>
            <person name="Kanno A."/>
            <person name="Yue Z."/>
            <person name="Chen H."/>
            <person name="Li W."/>
            <person name="Chen Y."/>
            <person name="Xu X."/>
            <person name="Zhang Y."/>
            <person name="Luo S."/>
            <person name="Chen H."/>
            <person name="Gao J."/>
            <person name="Mao Z."/>
            <person name="Pires J.C."/>
            <person name="Luo M."/>
            <person name="Kudrna D."/>
            <person name="Wing R.A."/>
            <person name="Meyers B.C."/>
            <person name="Yi K."/>
            <person name="Kong H."/>
            <person name="Lavrijsen P."/>
            <person name="Sunseri F."/>
            <person name="Falavigna A."/>
            <person name="Ye Y."/>
            <person name="Leebens-Mack J.H."/>
            <person name="Chen G."/>
        </authorList>
    </citation>
    <scope>NUCLEOTIDE SEQUENCE [LARGE SCALE GENOMIC DNA]</scope>
    <source>
        <strain evidence="6">cv. DH0086</strain>
    </source>
</reference>
<dbReference type="OrthoDB" id="21330at2759"/>
<evidence type="ECO:0008006" key="7">
    <source>
        <dbReference type="Google" id="ProtNLM"/>
    </source>
</evidence>
<dbReference type="GO" id="GO:0090071">
    <property type="term" value="P:negative regulation of ribosome biogenesis"/>
    <property type="evidence" value="ECO:0007669"/>
    <property type="project" value="TreeGrafter"/>
</dbReference>
<dbReference type="InterPro" id="IPR043519">
    <property type="entry name" value="NT_sf"/>
</dbReference>
<comment type="subcellular location">
    <subcellularLocation>
        <location evidence="1">Mitochondrion</location>
    </subcellularLocation>
</comment>
<evidence type="ECO:0000256" key="3">
    <source>
        <dbReference type="ARBA" id="ARBA00023128"/>
    </source>
</evidence>
<comment type="similarity">
    <text evidence="2">Belongs to the Iojap/RsfS family.</text>
</comment>
<gene>
    <name evidence="5" type="ORF">A4U43_C09F6310</name>
</gene>
<dbReference type="FunFam" id="3.30.460.10:FF:000018">
    <property type="entry name" value="Mitochondrial assembly of ribosomal large subunit 1"/>
    <property type="match status" value="1"/>
</dbReference>
<dbReference type="GO" id="GO:0017148">
    <property type="term" value="P:negative regulation of translation"/>
    <property type="evidence" value="ECO:0007669"/>
    <property type="project" value="TreeGrafter"/>
</dbReference>
<organism evidence="5 6">
    <name type="scientific">Asparagus officinalis</name>
    <name type="common">Garden asparagus</name>
    <dbReference type="NCBI Taxonomy" id="4686"/>
    <lineage>
        <taxon>Eukaryota</taxon>
        <taxon>Viridiplantae</taxon>
        <taxon>Streptophyta</taxon>
        <taxon>Embryophyta</taxon>
        <taxon>Tracheophyta</taxon>
        <taxon>Spermatophyta</taxon>
        <taxon>Magnoliopsida</taxon>
        <taxon>Liliopsida</taxon>
        <taxon>Asparagales</taxon>
        <taxon>Asparagaceae</taxon>
        <taxon>Asparagoideae</taxon>
        <taxon>Asparagus</taxon>
    </lineage>
</organism>
<dbReference type="SUPFAM" id="SSF81301">
    <property type="entry name" value="Nucleotidyltransferase"/>
    <property type="match status" value="1"/>
</dbReference>
<protein>
    <recommendedName>
        <fullName evidence="7">Ribosomal silencing factor RsfS</fullName>
    </recommendedName>
</protein>
<dbReference type="HAMAP" id="MF_01477">
    <property type="entry name" value="Iojap_RsfS"/>
    <property type="match status" value="1"/>
</dbReference>
<evidence type="ECO:0000313" key="5">
    <source>
        <dbReference type="EMBL" id="ONK57971.1"/>
    </source>
</evidence>
<keyword evidence="3" id="KW-0496">Mitochondrion</keyword>